<gene>
    <name evidence="1" type="ORF">Patl1_07210</name>
</gene>
<proteinExistence type="predicted"/>
<dbReference type="Proteomes" id="UP001164250">
    <property type="component" value="Chromosome 10"/>
</dbReference>
<name>A0ACC1AF57_9ROSI</name>
<accession>A0ACC1AF57</accession>
<sequence>MRLHRNIHNIPSNGQILNADSGCCARLKMANVVVGGSFGDSQKNVFDLGAFVGDLTFEEDASG</sequence>
<protein>
    <submittedName>
        <fullName evidence="1">Uncharacterized protein</fullName>
    </submittedName>
</protein>
<keyword evidence="2" id="KW-1185">Reference proteome</keyword>
<evidence type="ECO:0000313" key="1">
    <source>
        <dbReference type="EMBL" id="KAJ0085422.1"/>
    </source>
</evidence>
<dbReference type="EMBL" id="CM047906">
    <property type="protein sequence ID" value="KAJ0085422.1"/>
    <property type="molecule type" value="Genomic_DNA"/>
</dbReference>
<reference evidence="2" key="1">
    <citation type="journal article" date="2023" name="G3 (Bethesda)">
        <title>Genome assembly and association tests identify interacting loci associated with vigor, precocity, and sex in interspecific pistachio rootstocks.</title>
        <authorList>
            <person name="Palmer W."/>
            <person name="Jacygrad E."/>
            <person name="Sagayaradj S."/>
            <person name="Cavanaugh K."/>
            <person name="Han R."/>
            <person name="Bertier L."/>
            <person name="Beede B."/>
            <person name="Kafkas S."/>
            <person name="Golino D."/>
            <person name="Preece J."/>
            <person name="Michelmore R."/>
        </authorList>
    </citation>
    <scope>NUCLEOTIDE SEQUENCE [LARGE SCALE GENOMIC DNA]</scope>
</reference>
<comment type="caution">
    <text evidence="1">The sequence shown here is derived from an EMBL/GenBank/DDBJ whole genome shotgun (WGS) entry which is preliminary data.</text>
</comment>
<evidence type="ECO:0000313" key="2">
    <source>
        <dbReference type="Proteomes" id="UP001164250"/>
    </source>
</evidence>
<organism evidence="1 2">
    <name type="scientific">Pistacia atlantica</name>
    <dbReference type="NCBI Taxonomy" id="434234"/>
    <lineage>
        <taxon>Eukaryota</taxon>
        <taxon>Viridiplantae</taxon>
        <taxon>Streptophyta</taxon>
        <taxon>Embryophyta</taxon>
        <taxon>Tracheophyta</taxon>
        <taxon>Spermatophyta</taxon>
        <taxon>Magnoliopsida</taxon>
        <taxon>eudicotyledons</taxon>
        <taxon>Gunneridae</taxon>
        <taxon>Pentapetalae</taxon>
        <taxon>rosids</taxon>
        <taxon>malvids</taxon>
        <taxon>Sapindales</taxon>
        <taxon>Anacardiaceae</taxon>
        <taxon>Pistacia</taxon>
    </lineage>
</organism>